<dbReference type="SUPFAM" id="SSF52283">
    <property type="entry name" value="Formate/glycerate dehydrogenase catalytic domain-like"/>
    <property type="match status" value="1"/>
</dbReference>
<evidence type="ECO:0000313" key="7">
    <source>
        <dbReference type="EMBL" id="MTD33264.1"/>
    </source>
</evidence>
<dbReference type="InterPro" id="IPR029753">
    <property type="entry name" value="D-isomer_DH_CS"/>
</dbReference>
<dbReference type="SUPFAM" id="SSF51735">
    <property type="entry name" value="NAD(P)-binding Rossmann-fold domains"/>
    <property type="match status" value="1"/>
</dbReference>
<feature type="domain" description="D-isomer specific 2-hydroxyacid dehydrogenase NAD-binding" evidence="6">
    <location>
        <begin position="105"/>
        <end position="273"/>
    </location>
</feature>
<dbReference type="PROSITE" id="PS00671">
    <property type="entry name" value="D_2_HYDROXYACID_DH_3"/>
    <property type="match status" value="1"/>
</dbReference>
<dbReference type="InterPro" id="IPR050418">
    <property type="entry name" value="D-iso_2-hydroxyacid_DH_PdxB"/>
</dbReference>
<reference evidence="7 8" key="1">
    <citation type="submission" date="2019-11" db="EMBL/GenBank/DDBJ databases">
        <title>Draft genome sequence of Paludibacterium sp. dN18-1.</title>
        <authorList>
            <person name="Im W.-T."/>
        </authorList>
    </citation>
    <scope>NUCLEOTIDE SEQUENCE [LARGE SCALE GENOMIC DNA]</scope>
    <source>
        <strain evidence="8">dN 18-1</strain>
    </source>
</reference>
<sequence>MTSMPSFTLLLDEAIELPEPLHAKLATRFTVAPWHAADATTRAQADTLLLHSRVGEADLQALAQCRYIGVRAHNTDYVPIPLRRDGLLVQGIPQFGTESVAEHTLALIFALAKNLRKGHEQTVNGAWRNGMQLNSKLSGKTLGIVGYGKIGRCVTQMARAFGLQVLVAAKPGAPAKDGMLPLQQLLQQADIVSLHTSTKADTTPVWDAALLAQLKPGALLINTARGSLIDYDALGQMVLNGRISGVGLDVYPEEPPQLEWLNHPRVLCSPHVAYATDSTLAAMNGALVELALAWAATQAG</sequence>
<evidence type="ECO:0000313" key="8">
    <source>
        <dbReference type="Proteomes" id="UP000446658"/>
    </source>
</evidence>
<dbReference type="InterPro" id="IPR006139">
    <property type="entry name" value="D-isomer_2_OHA_DH_cat_dom"/>
</dbReference>
<comment type="caution">
    <text evidence="7">The sequence shown here is derived from an EMBL/GenBank/DDBJ whole genome shotgun (WGS) entry which is preliminary data.</text>
</comment>
<comment type="similarity">
    <text evidence="1 4">Belongs to the D-isomer specific 2-hydroxyacid dehydrogenase family.</text>
</comment>
<keyword evidence="8" id="KW-1185">Reference proteome</keyword>
<gene>
    <name evidence="7" type="ORF">GKE73_09330</name>
</gene>
<organism evidence="7 8">
    <name type="scientific">Paludibacterium denitrificans</name>
    <dbReference type="NCBI Taxonomy" id="2675226"/>
    <lineage>
        <taxon>Bacteria</taxon>
        <taxon>Pseudomonadati</taxon>
        <taxon>Pseudomonadota</taxon>
        <taxon>Betaproteobacteria</taxon>
        <taxon>Neisseriales</taxon>
        <taxon>Chromobacteriaceae</taxon>
        <taxon>Paludibacterium</taxon>
    </lineage>
</organism>
<dbReference type="PANTHER" id="PTHR43761:SF1">
    <property type="entry name" value="D-ISOMER SPECIFIC 2-HYDROXYACID DEHYDROGENASE CATALYTIC DOMAIN-CONTAINING PROTEIN-RELATED"/>
    <property type="match status" value="1"/>
</dbReference>
<keyword evidence="2 4" id="KW-0560">Oxidoreductase</keyword>
<dbReference type="GO" id="GO:0016616">
    <property type="term" value="F:oxidoreductase activity, acting on the CH-OH group of donors, NAD or NADP as acceptor"/>
    <property type="evidence" value="ECO:0007669"/>
    <property type="project" value="InterPro"/>
</dbReference>
<dbReference type="InterPro" id="IPR006140">
    <property type="entry name" value="D-isomer_DH_NAD-bd"/>
</dbReference>
<evidence type="ECO:0000256" key="1">
    <source>
        <dbReference type="ARBA" id="ARBA00005854"/>
    </source>
</evidence>
<evidence type="ECO:0000256" key="4">
    <source>
        <dbReference type="RuleBase" id="RU003719"/>
    </source>
</evidence>
<dbReference type="Pfam" id="PF00389">
    <property type="entry name" value="2-Hacid_dh"/>
    <property type="match status" value="1"/>
</dbReference>
<dbReference type="AlphaFoldDB" id="A0A844GEX1"/>
<accession>A0A844GEX1</accession>
<dbReference type="InterPro" id="IPR036291">
    <property type="entry name" value="NAD(P)-bd_dom_sf"/>
</dbReference>
<feature type="domain" description="D-isomer specific 2-hydroxyacid dehydrogenase catalytic" evidence="5">
    <location>
        <begin position="44"/>
        <end position="296"/>
    </location>
</feature>
<evidence type="ECO:0000256" key="2">
    <source>
        <dbReference type="ARBA" id="ARBA00023002"/>
    </source>
</evidence>
<dbReference type="GO" id="GO:0051287">
    <property type="term" value="F:NAD binding"/>
    <property type="evidence" value="ECO:0007669"/>
    <property type="project" value="InterPro"/>
</dbReference>
<proteinExistence type="inferred from homology"/>
<evidence type="ECO:0000259" key="6">
    <source>
        <dbReference type="Pfam" id="PF02826"/>
    </source>
</evidence>
<dbReference type="PANTHER" id="PTHR43761">
    <property type="entry name" value="D-ISOMER SPECIFIC 2-HYDROXYACID DEHYDROGENASE FAMILY PROTEIN (AFU_ORTHOLOGUE AFUA_1G13630)"/>
    <property type="match status" value="1"/>
</dbReference>
<name>A0A844GEX1_9NEIS</name>
<dbReference type="Pfam" id="PF02826">
    <property type="entry name" value="2-Hacid_dh_C"/>
    <property type="match status" value="1"/>
</dbReference>
<dbReference type="EMBL" id="WLYX01000001">
    <property type="protein sequence ID" value="MTD33264.1"/>
    <property type="molecule type" value="Genomic_DNA"/>
</dbReference>
<evidence type="ECO:0000256" key="3">
    <source>
        <dbReference type="ARBA" id="ARBA00023027"/>
    </source>
</evidence>
<keyword evidence="3" id="KW-0520">NAD</keyword>
<evidence type="ECO:0000259" key="5">
    <source>
        <dbReference type="Pfam" id="PF00389"/>
    </source>
</evidence>
<dbReference type="Gene3D" id="3.40.50.720">
    <property type="entry name" value="NAD(P)-binding Rossmann-like Domain"/>
    <property type="match status" value="2"/>
</dbReference>
<protein>
    <submittedName>
        <fullName evidence="7">Phosphoglycerate dehydrogenase</fullName>
    </submittedName>
</protein>
<dbReference type="Proteomes" id="UP000446658">
    <property type="component" value="Unassembled WGS sequence"/>
</dbReference>